<proteinExistence type="predicted"/>
<evidence type="ECO:0000313" key="2">
    <source>
        <dbReference type="Proteomes" id="UP000473325"/>
    </source>
</evidence>
<keyword evidence="2" id="KW-1185">Reference proteome</keyword>
<reference evidence="1 2" key="1">
    <citation type="submission" date="2019-12" db="EMBL/GenBank/DDBJ databases">
        <authorList>
            <person name="Kun Z."/>
        </authorList>
    </citation>
    <scope>NUCLEOTIDE SEQUENCE [LARGE SCALE GENOMIC DNA]</scope>
    <source>
        <strain evidence="1 2">YIM 123512</strain>
    </source>
</reference>
<dbReference type="InterPro" id="IPR054383">
    <property type="entry name" value="PspAB-like"/>
</dbReference>
<organism evidence="1 2">
    <name type="scientific">Nocardioides flavescens</name>
    <dbReference type="NCBI Taxonomy" id="2691959"/>
    <lineage>
        <taxon>Bacteria</taxon>
        <taxon>Bacillati</taxon>
        <taxon>Actinomycetota</taxon>
        <taxon>Actinomycetes</taxon>
        <taxon>Propionibacteriales</taxon>
        <taxon>Nocardioidaceae</taxon>
        <taxon>Nocardioides</taxon>
    </lineage>
</organism>
<protein>
    <submittedName>
        <fullName evidence="1">Uncharacterized protein</fullName>
    </submittedName>
</protein>
<gene>
    <name evidence="1" type="ORF">GRQ65_21710</name>
</gene>
<name>A0A6L7F4P0_9ACTN</name>
<dbReference type="RefSeq" id="WP_160880106.1">
    <property type="nucleotide sequence ID" value="NZ_WUEK01000019.1"/>
</dbReference>
<dbReference type="Pfam" id="PF22742">
    <property type="entry name" value="PspAB"/>
    <property type="match status" value="1"/>
</dbReference>
<dbReference type="AlphaFoldDB" id="A0A6L7F4P0"/>
<evidence type="ECO:0000313" key="1">
    <source>
        <dbReference type="EMBL" id="MXG92166.1"/>
    </source>
</evidence>
<sequence length="190" mass="20274">MGFWDAITGRSKPKQANLDSLFLVPSASITLQTAAGLTPTGDGSVCYRSATGAGFAQTQAGVEELLRSTPDAPTVETSTDGFGFTWLQVHRPPEETDGLCTDLHAVNTTLEAEGFGPGLLCSLVPFTQPGGRRVGLVYLYKQGTFYPFAPTGPSSRDNLLELQVRDALRDELPIEPELSGWMALWGAPGL</sequence>
<comment type="caution">
    <text evidence="1">The sequence shown here is derived from an EMBL/GenBank/DDBJ whole genome shotgun (WGS) entry which is preliminary data.</text>
</comment>
<accession>A0A6L7F4P0</accession>
<dbReference type="Proteomes" id="UP000473325">
    <property type="component" value="Unassembled WGS sequence"/>
</dbReference>
<dbReference type="EMBL" id="WUEK01000019">
    <property type="protein sequence ID" value="MXG92166.1"/>
    <property type="molecule type" value="Genomic_DNA"/>
</dbReference>